<dbReference type="InterPro" id="IPR029063">
    <property type="entry name" value="SAM-dependent_MTases_sf"/>
</dbReference>
<name>A0A2N5GHP7_9BACI</name>
<dbReference type="EMBL" id="PGVD01000038">
    <property type="protein sequence ID" value="PLR95472.1"/>
    <property type="molecule type" value="Genomic_DNA"/>
</dbReference>
<dbReference type="AlphaFoldDB" id="A0A2N5GHP7"/>
<dbReference type="Pfam" id="PF03059">
    <property type="entry name" value="NAS"/>
    <property type="match status" value="1"/>
</dbReference>
<dbReference type="Proteomes" id="UP000234951">
    <property type="component" value="Unassembled WGS sequence"/>
</dbReference>
<evidence type="ECO:0000313" key="6">
    <source>
        <dbReference type="Proteomes" id="UP000235114"/>
    </source>
</evidence>
<dbReference type="GO" id="GO:0030418">
    <property type="term" value="P:nicotianamine biosynthetic process"/>
    <property type="evidence" value="ECO:0007669"/>
    <property type="project" value="InterPro"/>
</dbReference>
<protein>
    <submittedName>
        <fullName evidence="3">Nicotianamine synthase</fullName>
    </submittedName>
</protein>
<dbReference type="Proteomes" id="UP000235114">
    <property type="component" value="Unassembled WGS sequence"/>
</dbReference>
<dbReference type="PROSITE" id="PS51142">
    <property type="entry name" value="NAS"/>
    <property type="match status" value="1"/>
</dbReference>
<evidence type="ECO:0000313" key="3">
    <source>
        <dbReference type="EMBL" id="PLR80309.1"/>
    </source>
</evidence>
<evidence type="ECO:0000256" key="2">
    <source>
        <dbReference type="ARBA" id="ARBA00022691"/>
    </source>
</evidence>
<accession>A0A2N5GHP7</accession>
<dbReference type="RefSeq" id="WP_101578854.1">
    <property type="nucleotide sequence ID" value="NZ_PGVA01000054.1"/>
</dbReference>
<sequence length="273" mass="31287">MKTLELAKLQEKIISQYKEAFSILITEQDLSPYNKTINRTLSELVATVSQPLQQSVAEEILNHDDIKSIRNQMLEKLMIAETLMENYYANRFSGKVESVLDFSSFIYWSNYVELIKTEIRQLKKIKTEFNSFAFVGTGPLPLSPILLEKELDAEMTCIDIDRQAYKLGKGIVQNLYPGRESSYILRDGASYDYDHHDLVWIASLVPNKEKVLKRVYDTNPDALVAIRSVDGIHQLLYESVDATKFQTVNCQEVGRTIANSTVINSTIFYIHKK</sequence>
<evidence type="ECO:0000313" key="4">
    <source>
        <dbReference type="EMBL" id="PLR95472.1"/>
    </source>
</evidence>
<keyword evidence="1" id="KW-0808">Transferase</keyword>
<dbReference type="PANTHER" id="PTHR32266:SF12">
    <property type="entry name" value="NICOTIANAMINE SYNTHASE 3"/>
    <property type="match status" value="1"/>
</dbReference>
<dbReference type="PANTHER" id="PTHR32266">
    <property type="entry name" value="NICOTIANAMINE SYNTHASE 3"/>
    <property type="match status" value="1"/>
</dbReference>
<dbReference type="Gene3D" id="3.40.50.150">
    <property type="entry name" value="Vaccinia Virus protein VP39"/>
    <property type="match status" value="1"/>
</dbReference>
<dbReference type="OrthoDB" id="2564759at2"/>
<reference evidence="3 5" key="1">
    <citation type="submission" date="2017-11" db="EMBL/GenBank/DDBJ databases">
        <title>Comparitive Functional Genomics of Dry Heat Resistant strains isolated from the Viking Spacecraft.</title>
        <authorList>
            <person name="Seuylemezian A."/>
            <person name="Cooper K."/>
            <person name="Vaishampayan P."/>
        </authorList>
    </citation>
    <scope>NUCLEOTIDE SEQUENCE [LARGE SCALE GENOMIC DNA]</scope>
    <source>
        <strain evidence="3 5">M4.6</strain>
    </source>
</reference>
<dbReference type="EMBL" id="PGVA01000054">
    <property type="protein sequence ID" value="PLR80309.1"/>
    <property type="molecule type" value="Genomic_DNA"/>
</dbReference>
<reference evidence="4 6" key="2">
    <citation type="submission" date="2017-12" db="EMBL/GenBank/DDBJ databases">
        <title>Comparative Functional Genomics of Dry Heat Resistant strains isolated from the Viking Spacecraft.</title>
        <authorList>
            <person name="Seuylemezian A."/>
            <person name="Cooper K."/>
            <person name="Vaishampayan P."/>
        </authorList>
    </citation>
    <scope>NUCLEOTIDE SEQUENCE [LARGE SCALE GENOMIC DNA]</scope>
    <source>
        <strain evidence="4 6">ATCC 29669</strain>
    </source>
</reference>
<keyword evidence="2" id="KW-0949">S-adenosyl-L-methionine</keyword>
<keyword evidence="6" id="KW-1185">Reference proteome</keyword>
<gene>
    <name evidence="3" type="ORF">CU635_18505</name>
    <name evidence="4" type="ORF">CVD25_14730</name>
</gene>
<proteinExistence type="predicted"/>
<dbReference type="GO" id="GO:0030410">
    <property type="term" value="F:nicotianamine synthase activity"/>
    <property type="evidence" value="ECO:0007669"/>
    <property type="project" value="InterPro"/>
</dbReference>
<dbReference type="InterPro" id="IPR004298">
    <property type="entry name" value="Nicotian_synth"/>
</dbReference>
<evidence type="ECO:0000313" key="5">
    <source>
        <dbReference type="Proteomes" id="UP000234951"/>
    </source>
</evidence>
<organism evidence="3 5">
    <name type="scientific">Bacillus canaveralius</name>
    <dbReference type="NCBI Taxonomy" id="1403243"/>
    <lineage>
        <taxon>Bacteria</taxon>
        <taxon>Bacillati</taxon>
        <taxon>Bacillota</taxon>
        <taxon>Bacilli</taxon>
        <taxon>Bacillales</taxon>
        <taxon>Bacillaceae</taxon>
        <taxon>Bacillus</taxon>
    </lineage>
</organism>
<comment type="caution">
    <text evidence="3">The sequence shown here is derived from an EMBL/GenBank/DDBJ whole genome shotgun (WGS) entry which is preliminary data.</text>
</comment>
<evidence type="ECO:0000256" key="1">
    <source>
        <dbReference type="ARBA" id="ARBA00022679"/>
    </source>
</evidence>